<dbReference type="AlphaFoldDB" id="A0A392QRW6"/>
<dbReference type="Proteomes" id="UP000265520">
    <property type="component" value="Unassembled WGS sequence"/>
</dbReference>
<evidence type="ECO:0000313" key="2">
    <source>
        <dbReference type="EMBL" id="MCI26719.1"/>
    </source>
</evidence>
<reference evidence="2 3" key="1">
    <citation type="journal article" date="2018" name="Front. Plant Sci.">
        <title>Red Clover (Trifolium pratense) and Zigzag Clover (T. medium) - A Picture of Genomic Similarities and Differences.</title>
        <authorList>
            <person name="Dluhosova J."/>
            <person name="Istvanek J."/>
            <person name="Nedelnik J."/>
            <person name="Repkova J."/>
        </authorList>
    </citation>
    <scope>NUCLEOTIDE SEQUENCE [LARGE SCALE GENOMIC DNA]</scope>
    <source>
        <strain evidence="3">cv. 10/8</strain>
        <tissue evidence="2">Leaf</tissue>
    </source>
</reference>
<comment type="caution">
    <text evidence="2">The sequence shown here is derived from an EMBL/GenBank/DDBJ whole genome shotgun (WGS) entry which is preliminary data.</text>
</comment>
<dbReference type="EMBL" id="LXQA010154966">
    <property type="protein sequence ID" value="MCI26719.1"/>
    <property type="molecule type" value="Genomic_DNA"/>
</dbReference>
<protein>
    <submittedName>
        <fullName evidence="2">DUF21 domain plant protein</fullName>
    </submittedName>
</protein>
<organism evidence="2 3">
    <name type="scientific">Trifolium medium</name>
    <dbReference type="NCBI Taxonomy" id="97028"/>
    <lineage>
        <taxon>Eukaryota</taxon>
        <taxon>Viridiplantae</taxon>
        <taxon>Streptophyta</taxon>
        <taxon>Embryophyta</taxon>
        <taxon>Tracheophyta</taxon>
        <taxon>Spermatophyta</taxon>
        <taxon>Magnoliopsida</taxon>
        <taxon>eudicotyledons</taxon>
        <taxon>Gunneridae</taxon>
        <taxon>Pentapetalae</taxon>
        <taxon>rosids</taxon>
        <taxon>fabids</taxon>
        <taxon>Fabales</taxon>
        <taxon>Fabaceae</taxon>
        <taxon>Papilionoideae</taxon>
        <taxon>50 kb inversion clade</taxon>
        <taxon>NPAAA clade</taxon>
        <taxon>Hologalegina</taxon>
        <taxon>IRL clade</taxon>
        <taxon>Trifolieae</taxon>
        <taxon>Trifolium</taxon>
    </lineage>
</organism>
<name>A0A392QRW6_9FABA</name>
<feature type="non-terminal residue" evidence="2">
    <location>
        <position position="87"/>
    </location>
</feature>
<proteinExistence type="predicted"/>
<keyword evidence="3" id="KW-1185">Reference proteome</keyword>
<feature type="region of interest" description="Disordered" evidence="1">
    <location>
        <begin position="59"/>
        <end position="87"/>
    </location>
</feature>
<evidence type="ECO:0000256" key="1">
    <source>
        <dbReference type="SAM" id="MobiDB-lite"/>
    </source>
</evidence>
<sequence>MGATSALYVNPSSNLCAFQEEILDETDEYVNIHNKIKVNMNASKEKAPDANVLQPSNLAVQGHTPTNSISTATSATGSPTTIDQISE</sequence>
<feature type="compositionally biased region" description="Low complexity" evidence="1">
    <location>
        <begin position="64"/>
        <end position="87"/>
    </location>
</feature>
<accession>A0A392QRW6</accession>
<evidence type="ECO:0000313" key="3">
    <source>
        <dbReference type="Proteomes" id="UP000265520"/>
    </source>
</evidence>